<proteinExistence type="predicted"/>
<dbReference type="Pfam" id="PF04978">
    <property type="entry name" value="MST"/>
    <property type="match status" value="1"/>
</dbReference>
<protein>
    <recommendedName>
        <fullName evidence="3">DinB-like domain-containing protein</fullName>
    </recommendedName>
</protein>
<accession>F5XK96</accession>
<dbReference type="RefSeq" id="WP_013861481.1">
    <property type="nucleotide sequence ID" value="NC_015635.1"/>
</dbReference>
<dbReference type="HOGENOM" id="CLU_097062_1_0_11"/>
<dbReference type="OrthoDB" id="4548523at2"/>
<gene>
    <name evidence="1" type="ordered locus">MLP_05780</name>
</gene>
<dbReference type="InterPro" id="IPR007061">
    <property type="entry name" value="MST-like"/>
</dbReference>
<dbReference type="KEGG" id="mph:MLP_05780"/>
<organism evidence="1 2">
    <name type="scientific">Microlunatus phosphovorus (strain ATCC 700054 / DSM 10555 / JCM 9379 / NBRC 101784 / NCIMB 13414 / VKM Ac-1990 / NM-1)</name>
    <dbReference type="NCBI Taxonomy" id="1032480"/>
    <lineage>
        <taxon>Bacteria</taxon>
        <taxon>Bacillati</taxon>
        <taxon>Actinomycetota</taxon>
        <taxon>Actinomycetes</taxon>
        <taxon>Propionibacteriales</taxon>
        <taxon>Propionibacteriaceae</taxon>
        <taxon>Microlunatus</taxon>
    </lineage>
</organism>
<dbReference type="eggNOG" id="COG2318">
    <property type="taxonomic scope" value="Bacteria"/>
</dbReference>
<evidence type="ECO:0008006" key="3">
    <source>
        <dbReference type="Google" id="ProtNLM"/>
    </source>
</evidence>
<name>F5XK96_MICPN</name>
<evidence type="ECO:0000313" key="1">
    <source>
        <dbReference type="EMBL" id="BAK33592.1"/>
    </source>
</evidence>
<dbReference type="AlphaFoldDB" id="F5XK96"/>
<dbReference type="Proteomes" id="UP000007947">
    <property type="component" value="Chromosome"/>
</dbReference>
<dbReference type="SUPFAM" id="SSF109854">
    <property type="entry name" value="DinB/YfiT-like putative metalloenzymes"/>
    <property type="match status" value="1"/>
</dbReference>
<sequence>MPGNPPPFDNETDGLLLYLVQQRDGLRFAAYGLTEEQLRLKATPASALTVGGLLKHATVTERGWVDLIAGKAADKTEEEYGSDFIVGPDESLESLLELQAVTAAHTEEVVRGLPSLDVAVQLPEAPWYPQNAAGYSARWILLHLIEEVARHAGHADIVREHIDGATMYELMAGAEGWPATEWLSPWQPPDRE</sequence>
<keyword evidence="2" id="KW-1185">Reference proteome</keyword>
<dbReference type="InterPro" id="IPR034660">
    <property type="entry name" value="DinB/YfiT-like"/>
</dbReference>
<dbReference type="Gene3D" id="1.20.120.450">
    <property type="entry name" value="dinb family like domain"/>
    <property type="match status" value="1"/>
</dbReference>
<dbReference type="STRING" id="1032480.MLP_05780"/>
<evidence type="ECO:0000313" key="2">
    <source>
        <dbReference type="Proteomes" id="UP000007947"/>
    </source>
</evidence>
<reference evidence="1 2" key="1">
    <citation type="submission" date="2011-05" db="EMBL/GenBank/DDBJ databases">
        <title>Whole genome sequence of Microlunatus phosphovorus NM-1.</title>
        <authorList>
            <person name="Hosoyama A."/>
            <person name="Sasaki K."/>
            <person name="Harada T."/>
            <person name="Igarashi R."/>
            <person name="Kawakoshi A."/>
            <person name="Sasagawa M."/>
            <person name="Fukada J."/>
            <person name="Nakamura S."/>
            <person name="Katano Y."/>
            <person name="Hanada S."/>
            <person name="Kamagata Y."/>
            <person name="Nakamura N."/>
            <person name="Yamazaki S."/>
            <person name="Fujita N."/>
        </authorList>
    </citation>
    <scope>NUCLEOTIDE SEQUENCE [LARGE SCALE GENOMIC DNA]</scope>
    <source>
        <strain evidence="2">ATCC 700054 / DSM 10555 / JCM 9379 / NBRC 101784 / NCIMB 13414 / VKM Ac-1990 / NM-1</strain>
    </source>
</reference>
<dbReference type="EMBL" id="AP012204">
    <property type="protein sequence ID" value="BAK33592.1"/>
    <property type="molecule type" value="Genomic_DNA"/>
</dbReference>